<dbReference type="EMBL" id="JBHSVR010000001">
    <property type="protein sequence ID" value="MFC6631960.1"/>
    <property type="molecule type" value="Genomic_DNA"/>
</dbReference>
<comment type="caution">
    <text evidence="6">The sequence shown here is derived from an EMBL/GenBank/DDBJ whole genome shotgun (WGS) entry which is preliminary data.</text>
</comment>
<sequence>MSGAKIADMSEAYGILMDAIVTQRLPPGQKVSENILSDMFGISRTIARNLIERLIAQQFLVSLSPRVTQVAPLTLLEIRQNFTLRKILLPEVISLAGVKVDFERVGELNKKVQSLLSFEGDEAALELLKTNMEINLALCSPAGYPLMNEWVTQLEYTAMRVYWLYIKTKNAFPYSNEQHSNLLEIMRSDEPRKIHALVYDLVAQTEERVLNAIFSAEQFYTQDLLV</sequence>
<dbReference type="RefSeq" id="WP_193194392.1">
    <property type="nucleotide sequence ID" value="NZ_JACZFR010000059.1"/>
</dbReference>
<dbReference type="Gene3D" id="1.10.10.10">
    <property type="entry name" value="Winged helix-like DNA-binding domain superfamily/Winged helix DNA-binding domain"/>
    <property type="match status" value="1"/>
</dbReference>
<dbReference type="Pfam" id="PF07729">
    <property type="entry name" value="FCD"/>
    <property type="match status" value="1"/>
</dbReference>
<keyword evidence="7" id="KW-1185">Reference proteome</keyword>
<feature type="domain" description="HTH gntR-type" evidence="4">
    <location>
        <begin position="11"/>
        <end position="63"/>
    </location>
</feature>
<dbReference type="PANTHER" id="PTHR43537:SF5">
    <property type="entry name" value="UXU OPERON TRANSCRIPTIONAL REGULATOR"/>
    <property type="match status" value="1"/>
</dbReference>
<keyword evidence="3" id="KW-0804">Transcription</keyword>
<dbReference type="Proteomes" id="UP001596425">
    <property type="component" value="Unassembled WGS sequence"/>
</dbReference>
<keyword evidence="2" id="KW-0238">DNA-binding</keyword>
<feature type="domain" description="GntR C-terminal" evidence="5">
    <location>
        <begin position="82"/>
        <end position="201"/>
    </location>
</feature>
<dbReference type="InterPro" id="IPR011711">
    <property type="entry name" value="GntR_C"/>
</dbReference>
<evidence type="ECO:0000259" key="5">
    <source>
        <dbReference type="Pfam" id="PF07729"/>
    </source>
</evidence>
<dbReference type="SUPFAM" id="SSF48008">
    <property type="entry name" value="GntR ligand-binding domain-like"/>
    <property type="match status" value="1"/>
</dbReference>
<reference evidence="7" key="1">
    <citation type="journal article" date="2019" name="Int. J. Syst. Evol. Microbiol.">
        <title>The Global Catalogue of Microorganisms (GCM) 10K type strain sequencing project: providing services to taxonomists for standard genome sequencing and annotation.</title>
        <authorList>
            <consortium name="The Broad Institute Genomics Platform"/>
            <consortium name="The Broad Institute Genome Sequencing Center for Infectious Disease"/>
            <person name="Wu L."/>
            <person name="Ma J."/>
        </authorList>
    </citation>
    <scope>NUCLEOTIDE SEQUENCE [LARGE SCALE GENOMIC DNA]</scope>
    <source>
        <strain evidence="7">CGMCC 1.13718</strain>
    </source>
</reference>
<dbReference type="InterPro" id="IPR000524">
    <property type="entry name" value="Tscrpt_reg_HTH_GntR"/>
</dbReference>
<name>A0ABW1YKA3_9GAMM</name>
<gene>
    <name evidence="6" type="ORF">ACFQBM_01635</name>
</gene>
<dbReference type="SUPFAM" id="SSF46785">
    <property type="entry name" value="Winged helix' DNA-binding domain"/>
    <property type="match status" value="1"/>
</dbReference>
<evidence type="ECO:0000256" key="3">
    <source>
        <dbReference type="ARBA" id="ARBA00023163"/>
    </source>
</evidence>
<evidence type="ECO:0000313" key="7">
    <source>
        <dbReference type="Proteomes" id="UP001596425"/>
    </source>
</evidence>
<dbReference type="InterPro" id="IPR036388">
    <property type="entry name" value="WH-like_DNA-bd_sf"/>
</dbReference>
<dbReference type="InterPro" id="IPR036390">
    <property type="entry name" value="WH_DNA-bd_sf"/>
</dbReference>
<dbReference type="InterPro" id="IPR008920">
    <property type="entry name" value="TF_FadR/GntR_C"/>
</dbReference>
<evidence type="ECO:0000256" key="1">
    <source>
        <dbReference type="ARBA" id="ARBA00023015"/>
    </source>
</evidence>
<evidence type="ECO:0000256" key="2">
    <source>
        <dbReference type="ARBA" id="ARBA00023125"/>
    </source>
</evidence>
<keyword evidence="1" id="KW-0805">Transcription regulation</keyword>
<evidence type="ECO:0000313" key="6">
    <source>
        <dbReference type="EMBL" id="MFC6631960.1"/>
    </source>
</evidence>
<evidence type="ECO:0000259" key="4">
    <source>
        <dbReference type="Pfam" id="PF00392"/>
    </source>
</evidence>
<dbReference type="Gene3D" id="1.20.120.530">
    <property type="entry name" value="GntR ligand-binding domain-like"/>
    <property type="match status" value="1"/>
</dbReference>
<protein>
    <submittedName>
        <fullName evidence="6">GntR family transcriptional regulator</fullName>
    </submittedName>
</protein>
<proteinExistence type="predicted"/>
<dbReference type="Pfam" id="PF00392">
    <property type="entry name" value="GntR"/>
    <property type="match status" value="1"/>
</dbReference>
<accession>A0ABW1YKA3</accession>
<dbReference type="PANTHER" id="PTHR43537">
    <property type="entry name" value="TRANSCRIPTIONAL REGULATOR, GNTR FAMILY"/>
    <property type="match status" value="1"/>
</dbReference>
<organism evidence="6 7">
    <name type="scientific">Microbulbifer taiwanensis</name>
    <dbReference type="NCBI Taxonomy" id="986746"/>
    <lineage>
        <taxon>Bacteria</taxon>
        <taxon>Pseudomonadati</taxon>
        <taxon>Pseudomonadota</taxon>
        <taxon>Gammaproteobacteria</taxon>
        <taxon>Cellvibrionales</taxon>
        <taxon>Microbulbiferaceae</taxon>
        <taxon>Microbulbifer</taxon>
    </lineage>
</organism>